<protein>
    <submittedName>
        <fullName evidence="1">Uncharacterized protein</fullName>
    </submittedName>
</protein>
<sequence>MAAVNPVQYTYTDPDAPSPTGSTAKSIPHPPAISKVEHTISGLKTITYGLAEIPQTCKEVTCLWLLHPRLQTQACMAPFAAQFIKTWNSKSGSTQKGLIAVSFDQRNHGSREVSAIANEAWRSGNEKHAQDMFSCYHGTATDTFQLLDHIEAYIFPEASDTRTITQNVVFGISLGGHAAWHVVMQDPRFSAAIITIGCPDYTRLMSDRARLSKRKTWTETQGRDFVGSTDFPRGLVHAVRQYDPAGLIWGSLVGRRRGQEHLYDDLSSDERAALLPLMTRTLGNKRILNLSGGADKLVPYAMGKPFLDWLKKTTGKDGFFEGSGLHFEDVIIPGAGHEVPPAMVEHMERFLIDTLECETVMNAGKLGRRDSRI</sequence>
<gene>
    <name evidence="1" type="ORF">H2198_002953</name>
</gene>
<evidence type="ECO:0000313" key="2">
    <source>
        <dbReference type="Proteomes" id="UP001172386"/>
    </source>
</evidence>
<dbReference type="Proteomes" id="UP001172386">
    <property type="component" value="Unassembled WGS sequence"/>
</dbReference>
<dbReference type="EMBL" id="JAPDRQ010000037">
    <property type="protein sequence ID" value="KAJ9659705.1"/>
    <property type="molecule type" value="Genomic_DNA"/>
</dbReference>
<accession>A0ACC3ACK6</accession>
<organism evidence="1 2">
    <name type="scientific">Neophaeococcomyces mojaviensis</name>
    <dbReference type="NCBI Taxonomy" id="3383035"/>
    <lineage>
        <taxon>Eukaryota</taxon>
        <taxon>Fungi</taxon>
        <taxon>Dikarya</taxon>
        <taxon>Ascomycota</taxon>
        <taxon>Pezizomycotina</taxon>
        <taxon>Eurotiomycetes</taxon>
        <taxon>Chaetothyriomycetidae</taxon>
        <taxon>Chaetothyriales</taxon>
        <taxon>Chaetothyriales incertae sedis</taxon>
        <taxon>Neophaeococcomyces</taxon>
    </lineage>
</organism>
<reference evidence="1" key="1">
    <citation type="submission" date="2022-10" db="EMBL/GenBank/DDBJ databases">
        <title>Culturing micro-colonial fungi from biological soil crusts in the Mojave desert and describing Neophaeococcomyces mojavensis, and introducing the new genera and species Taxawa tesnikishii.</title>
        <authorList>
            <person name="Kurbessoian T."/>
            <person name="Stajich J.E."/>
        </authorList>
    </citation>
    <scope>NUCLEOTIDE SEQUENCE</scope>
    <source>
        <strain evidence="1">JES_112</strain>
    </source>
</reference>
<keyword evidence="2" id="KW-1185">Reference proteome</keyword>
<evidence type="ECO:0000313" key="1">
    <source>
        <dbReference type="EMBL" id="KAJ9659705.1"/>
    </source>
</evidence>
<comment type="caution">
    <text evidence="1">The sequence shown here is derived from an EMBL/GenBank/DDBJ whole genome shotgun (WGS) entry which is preliminary data.</text>
</comment>
<proteinExistence type="predicted"/>
<name>A0ACC3ACK6_9EURO</name>